<proteinExistence type="predicted"/>
<dbReference type="AlphaFoldDB" id="A0A9W7KS42"/>
<organism evidence="1 2">
    <name type="scientific">Roseomonas genomospecies 6</name>
    <dbReference type="NCBI Taxonomy" id="214106"/>
    <lineage>
        <taxon>Bacteria</taxon>
        <taxon>Pseudomonadati</taxon>
        <taxon>Pseudomonadota</taxon>
        <taxon>Alphaproteobacteria</taxon>
        <taxon>Acetobacterales</taxon>
        <taxon>Roseomonadaceae</taxon>
        <taxon>Roseomonas</taxon>
    </lineage>
</organism>
<protein>
    <submittedName>
        <fullName evidence="1">Uncharacterized protein</fullName>
    </submittedName>
</protein>
<dbReference type="Proteomes" id="UP000480854">
    <property type="component" value="Unassembled WGS sequence"/>
</dbReference>
<name>A0A9W7KS42_9PROT</name>
<dbReference type="RefSeq" id="WP_149471089.1">
    <property type="nucleotide sequence ID" value="NZ_QOKW01000022.1"/>
</dbReference>
<gene>
    <name evidence="1" type="ORF">DS843_22530</name>
</gene>
<reference evidence="1 2" key="1">
    <citation type="submission" date="2018-07" db="EMBL/GenBank/DDBJ databases">
        <title>Genome sequence of Azospirillum sp. ATCC 49961.</title>
        <authorList>
            <person name="Sant'Anna F.H."/>
            <person name="Baldani J.I."/>
            <person name="Zilli J.E."/>
            <person name="Reis V.M."/>
            <person name="Hartmann A."/>
            <person name="Cruz L."/>
            <person name="de Souza E.M."/>
            <person name="de Oliveira Pedrosa F."/>
            <person name="Passaglia L.M.P."/>
        </authorList>
    </citation>
    <scope>NUCLEOTIDE SEQUENCE [LARGE SCALE GENOMIC DNA]</scope>
    <source>
        <strain evidence="1 2">ATCC 49961</strain>
    </source>
</reference>
<keyword evidence="2" id="KW-1185">Reference proteome</keyword>
<evidence type="ECO:0000313" key="1">
    <source>
        <dbReference type="EMBL" id="KAA0677619.1"/>
    </source>
</evidence>
<comment type="caution">
    <text evidence="1">The sequence shown here is derived from an EMBL/GenBank/DDBJ whole genome shotgun (WGS) entry which is preliminary data.</text>
</comment>
<dbReference type="EMBL" id="QOKW01000022">
    <property type="protein sequence ID" value="KAA0677619.1"/>
    <property type="molecule type" value="Genomic_DNA"/>
</dbReference>
<sequence>MADNSVITVMEMMIDVVGVAHLRDEIRNEIGVMQAEIHAVMRLSDGAPEEIEWMSELRERIGRLQWRLMEDDPLGDLAPANIVQLKRS</sequence>
<evidence type="ECO:0000313" key="2">
    <source>
        <dbReference type="Proteomes" id="UP000480854"/>
    </source>
</evidence>
<accession>A0A9W7KS42</accession>